<reference evidence="1" key="1">
    <citation type="submission" date="2020-07" db="EMBL/GenBank/DDBJ databases">
        <title>Huge and variable diversity of episymbiotic CPR bacteria and DPANN archaea in groundwater ecosystems.</title>
        <authorList>
            <person name="He C.Y."/>
            <person name="Keren R."/>
            <person name="Whittaker M."/>
            <person name="Farag I.F."/>
            <person name="Doudna J."/>
            <person name="Cate J.H.D."/>
            <person name="Banfield J.F."/>
        </authorList>
    </citation>
    <scope>NUCLEOTIDE SEQUENCE</scope>
    <source>
        <strain evidence="1">NC_groundwater_1226_Ag_S-0.1um_59_124</strain>
    </source>
</reference>
<protein>
    <submittedName>
        <fullName evidence="1">HAD family hydrolase</fullName>
    </submittedName>
</protein>
<dbReference type="PANTHER" id="PTHR43434">
    <property type="entry name" value="PHOSPHOGLYCOLATE PHOSPHATASE"/>
    <property type="match status" value="1"/>
</dbReference>
<dbReference type="InterPro" id="IPR050155">
    <property type="entry name" value="HAD-like_hydrolase_sf"/>
</dbReference>
<gene>
    <name evidence="1" type="ORF">HY474_00515</name>
</gene>
<dbReference type="GO" id="GO:0005829">
    <property type="term" value="C:cytosol"/>
    <property type="evidence" value="ECO:0007669"/>
    <property type="project" value="TreeGrafter"/>
</dbReference>
<keyword evidence="1" id="KW-0378">Hydrolase</keyword>
<dbReference type="PANTHER" id="PTHR43434:SF1">
    <property type="entry name" value="PHOSPHOGLYCOLATE PHOSPHATASE"/>
    <property type="match status" value="1"/>
</dbReference>
<dbReference type="GO" id="GO:0006281">
    <property type="term" value="P:DNA repair"/>
    <property type="evidence" value="ECO:0007669"/>
    <property type="project" value="TreeGrafter"/>
</dbReference>
<dbReference type="InterPro" id="IPR036412">
    <property type="entry name" value="HAD-like_sf"/>
</dbReference>
<evidence type="ECO:0000313" key="1">
    <source>
        <dbReference type="EMBL" id="MBI4132097.1"/>
    </source>
</evidence>
<dbReference type="SUPFAM" id="SSF56784">
    <property type="entry name" value="HAD-like"/>
    <property type="match status" value="1"/>
</dbReference>
<dbReference type="GO" id="GO:0008967">
    <property type="term" value="F:phosphoglycolate phosphatase activity"/>
    <property type="evidence" value="ECO:0007669"/>
    <property type="project" value="TreeGrafter"/>
</dbReference>
<dbReference type="InterPro" id="IPR041492">
    <property type="entry name" value="HAD_2"/>
</dbReference>
<dbReference type="EMBL" id="JACQMJ010000004">
    <property type="protein sequence ID" value="MBI4132097.1"/>
    <property type="molecule type" value="Genomic_DNA"/>
</dbReference>
<dbReference type="Proteomes" id="UP000704960">
    <property type="component" value="Unassembled WGS sequence"/>
</dbReference>
<organism evidence="1 2">
    <name type="scientific">Candidatus Sungiibacteriota bacterium</name>
    <dbReference type="NCBI Taxonomy" id="2750080"/>
    <lineage>
        <taxon>Bacteria</taxon>
        <taxon>Candidatus Sungiibacteriota</taxon>
    </lineage>
</organism>
<comment type="caution">
    <text evidence="1">The sequence shown here is derived from an EMBL/GenBank/DDBJ whole genome shotgun (WGS) entry which is preliminary data.</text>
</comment>
<sequence length="228" mass="25371">MKLFGNEVRLGILDFDGVVVDLMANYGTILRQAARLRGLPLEPIEAYLAGHCDGSNRGHPRFSIIVRSLWPWLSENDARAYYWAFRGEEERIGYPPIPGSIEAIGWLRENGIMVALCTMNDERAIASKLKHAGIDPAWFHSIATRERAGYEKPDPRILEPIFADVSVKSGDSFYVGDWYADIEVANRAGIPFVAVLSGGLPRHAFIREGVPEDHIIGSLAELPKLITE</sequence>
<name>A0A932YVB5_9BACT</name>
<dbReference type="Gene3D" id="3.40.50.1000">
    <property type="entry name" value="HAD superfamily/HAD-like"/>
    <property type="match status" value="1"/>
</dbReference>
<proteinExistence type="predicted"/>
<dbReference type="Pfam" id="PF13419">
    <property type="entry name" value="HAD_2"/>
    <property type="match status" value="1"/>
</dbReference>
<dbReference type="SFLD" id="SFLDS00003">
    <property type="entry name" value="Haloacid_Dehalogenase"/>
    <property type="match status" value="1"/>
</dbReference>
<dbReference type="AlphaFoldDB" id="A0A932YVB5"/>
<evidence type="ECO:0000313" key="2">
    <source>
        <dbReference type="Proteomes" id="UP000704960"/>
    </source>
</evidence>
<accession>A0A932YVB5</accession>
<dbReference type="SFLD" id="SFLDG01129">
    <property type="entry name" value="C1.5:_HAD__Beta-PGM__Phosphata"/>
    <property type="match status" value="1"/>
</dbReference>
<dbReference type="InterPro" id="IPR023214">
    <property type="entry name" value="HAD_sf"/>
</dbReference>